<keyword evidence="2" id="KW-1185">Reference proteome</keyword>
<evidence type="ECO:0008006" key="3">
    <source>
        <dbReference type="Google" id="ProtNLM"/>
    </source>
</evidence>
<organism evidence="1 2">
    <name type="scientific">Paraferrimonas haliotis</name>
    <dbReference type="NCBI Taxonomy" id="2013866"/>
    <lineage>
        <taxon>Bacteria</taxon>
        <taxon>Pseudomonadati</taxon>
        <taxon>Pseudomonadota</taxon>
        <taxon>Gammaproteobacteria</taxon>
        <taxon>Alteromonadales</taxon>
        <taxon>Ferrimonadaceae</taxon>
        <taxon>Paraferrimonas</taxon>
    </lineage>
</organism>
<dbReference type="AlphaFoldDB" id="A0AA37TUG6"/>
<gene>
    <name evidence="1" type="ORF">GCM10007894_09670</name>
</gene>
<protein>
    <recommendedName>
        <fullName evidence="3">DUF1840 domain-containing protein</fullName>
    </recommendedName>
</protein>
<dbReference type="InterPro" id="IPR014991">
    <property type="entry name" value="DUF1840"/>
</dbReference>
<accession>A0AA37TUG6</accession>
<sequence length="94" mass="10363">MITFSSKYHADIMMFDEVGRQLLKMANLSATVPGALKPEQVLQAKQALTDGLAHLNEELDGSDEQPSIGLSTRALPLLQLMDSALANDEYVMWK</sequence>
<dbReference type="Pfam" id="PF08895">
    <property type="entry name" value="DUF1840"/>
    <property type="match status" value="1"/>
</dbReference>
<name>A0AA37TUG6_9GAMM</name>
<dbReference type="EMBL" id="BSPO01000002">
    <property type="protein sequence ID" value="GLS82990.1"/>
    <property type="molecule type" value="Genomic_DNA"/>
</dbReference>
<reference evidence="1 2" key="1">
    <citation type="journal article" date="2014" name="Int. J. Syst. Evol. Microbiol.">
        <title>Complete genome sequence of Corynebacterium casei LMG S-19264T (=DSM 44701T), isolated from a smear-ripened cheese.</title>
        <authorList>
            <consortium name="US DOE Joint Genome Institute (JGI-PGF)"/>
            <person name="Walter F."/>
            <person name="Albersmeier A."/>
            <person name="Kalinowski J."/>
            <person name="Ruckert C."/>
        </authorList>
    </citation>
    <scope>NUCLEOTIDE SEQUENCE [LARGE SCALE GENOMIC DNA]</scope>
    <source>
        <strain evidence="1 2">NBRC 112785</strain>
    </source>
</reference>
<evidence type="ECO:0000313" key="1">
    <source>
        <dbReference type="EMBL" id="GLS82990.1"/>
    </source>
</evidence>
<evidence type="ECO:0000313" key="2">
    <source>
        <dbReference type="Proteomes" id="UP001157439"/>
    </source>
</evidence>
<comment type="caution">
    <text evidence="1">The sequence shown here is derived from an EMBL/GenBank/DDBJ whole genome shotgun (WGS) entry which is preliminary data.</text>
</comment>
<proteinExistence type="predicted"/>
<dbReference type="RefSeq" id="WP_095497437.1">
    <property type="nucleotide sequence ID" value="NZ_BSPO01000002.1"/>
</dbReference>
<dbReference type="Proteomes" id="UP001157439">
    <property type="component" value="Unassembled WGS sequence"/>
</dbReference>